<name>A0A3L7E2L7_9GAMM</name>
<dbReference type="Proteomes" id="UP000265509">
    <property type="component" value="Unassembled WGS sequence"/>
</dbReference>
<evidence type="ECO:0008006" key="5">
    <source>
        <dbReference type="Google" id="ProtNLM"/>
    </source>
</evidence>
<evidence type="ECO:0000256" key="2">
    <source>
        <dbReference type="SAM" id="SignalP"/>
    </source>
</evidence>
<dbReference type="AlphaFoldDB" id="A0A3L7E2L7"/>
<gene>
    <name evidence="3" type="ORF">DWB85_03790</name>
</gene>
<proteinExistence type="predicted"/>
<feature type="chain" id="PRO_5018094908" description="Peptidoglycan-binding protein CsiV" evidence="2">
    <location>
        <begin position="26"/>
        <end position="346"/>
    </location>
</feature>
<comment type="caution">
    <text evidence="3">The sequence shown here is derived from an EMBL/GenBank/DDBJ whole genome shotgun (WGS) entry which is preliminary data.</text>
</comment>
<accession>A0A3L7E2L7</accession>
<keyword evidence="2" id="KW-0732">Signal</keyword>
<sequence>MPTLKSPLVPCLALAAGLLSAPAVAEEERWYQVELLIFSHENGASDEQWEPLPTLAYPDTGRFLVYPQQVAARAEAHEGTSEVDEFGRQFLRPYPEPLAEEPAPTPDIPRREAASPPPEEEAPPVDAAAEPPPALPLTPTPFVALPRSSAEFYGKAAYMQRSGNYKTLFHETWVQPVREKGAALPLIIDRSGDSGEWPRLQGSVTLHIARYLHLETRLWLNTSGDYLPGAWQMPAPPLGPVSLIVEEPEPAEEDYFAVDAAMDAEQDPVEDALPAVGETALEEDAGPVYPWRHAVLMQQSRRMRSKEVHYLDHPLLGVVIKLMPLDEEQLQAMAEAEIAEQQAAAQ</sequence>
<protein>
    <recommendedName>
        <fullName evidence="5">Peptidoglycan-binding protein CsiV</fullName>
    </recommendedName>
</protein>
<dbReference type="OrthoDB" id="5566524at2"/>
<dbReference type="RefSeq" id="WP_117952873.1">
    <property type="nucleotide sequence ID" value="NZ_QRAN01000003.1"/>
</dbReference>
<evidence type="ECO:0000256" key="1">
    <source>
        <dbReference type="SAM" id="MobiDB-lite"/>
    </source>
</evidence>
<feature type="region of interest" description="Disordered" evidence="1">
    <location>
        <begin position="95"/>
        <end position="141"/>
    </location>
</feature>
<dbReference type="Pfam" id="PF10972">
    <property type="entry name" value="CsiV"/>
    <property type="match status" value="1"/>
</dbReference>
<feature type="signal peptide" evidence="2">
    <location>
        <begin position="1"/>
        <end position="25"/>
    </location>
</feature>
<keyword evidence="4" id="KW-1185">Reference proteome</keyword>
<dbReference type="InterPro" id="IPR021241">
    <property type="entry name" value="CsiV"/>
</dbReference>
<feature type="compositionally biased region" description="Pro residues" evidence="1">
    <location>
        <begin position="130"/>
        <end position="139"/>
    </location>
</feature>
<dbReference type="EMBL" id="QRAN01000003">
    <property type="protein sequence ID" value="RLQ23105.1"/>
    <property type="molecule type" value="Genomic_DNA"/>
</dbReference>
<evidence type="ECO:0000313" key="3">
    <source>
        <dbReference type="EMBL" id="RLQ23105.1"/>
    </source>
</evidence>
<reference evidence="3 4" key="1">
    <citation type="submission" date="2018-07" db="EMBL/GenBank/DDBJ databases">
        <title>Halioglobus sp. genome submission.</title>
        <authorList>
            <person name="Ye M.-Q."/>
            <person name="Du Z.-J."/>
        </authorList>
    </citation>
    <scope>NUCLEOTIDE SEQUENCE [LARGE SCALE GENOMIC DNA]</scope>
    <source>
        <strain evidence="3 4">U0301</strain>
    </source>
</reference>
<evidence type="ECO:0000313" key="4">
    <source>
        <dbReference type="Proteomes" id="UP000265509"/>
    </source>
</evidence>
<organism evidence="3 4">
    <name type="scientific">Seongchinamella sediminis</name>
    <dbReference type="NCBI Taxonomy" id="2283635"/>
    <lineage>
        <taxon>Bacteria</taxon>
        <taxon>Pseudomonadati</taxon>
        <taxon>Pseudomonadota</taxon>
        <taxon>Gammaproteobacteria</taxon>
        <taxon>Cellvibrionales</taxon>
        <taxon>Halieaceae</taxon>
        <taxon>Seongchinamella</taxon>
    </lineage>
</organism>